<accession>A0A0F9IQR4</accession>
<name>A0A0F9IQR4_9ZZZZ</name>
<dbReference type="EMBL" id="LAZR01013374">
    <property type="protein sequence ID" value="KKM22259.1"/>
    <property type="molecule type" value="Genomic_DNA"/>
</dbReference>
<reference evidence="1" key="1">
    <citation type="journal article" date="2015" name="Nature">
        <title>Complex archaea that bridge the gap between prokaryotes and eukaryotes.</title>
        <authorList>
            <person name="Spang A."/>
            <person name="Saw J.H."/>
            <person name="Jorgensen S.L."/>
            <person name="Zaremba-Niedzwiedzka K."/>
            <person name="Martijn J."/>
            <person name="Lind A.E."/>
            <person name="van Eijk R."/>
            <person name="Schleper C."/>
            <person name="Guy L."/>
            <person name="Ettema T.J."/>
        </authorList>
    </citation>
    <scope>NUCLEOTIDE SEQUENCE</scope>
</reference>
<dbReference type="AlphaFoldDB" id="A0A0F9IQR4"/>
<proteinExistence type="predicted"/>
<organism evidence="1">
    <name type="scientific">marine sediment metagenome</name>
    <dbReference type="NCBI Taxonomy" id="412755"/>
    <lineage>
        <taxon>unclassified sequences</taxon>
        <taxon>metagenomes</taxon>
        <taxon>ecological metagenomes</taxon>
    </lineage>
</organism>
<evidence type="ECO:0000313" key="1">
    <source>
        <dbReference type="EMBL" id="KKM22259.1"/>
    </source>
</evidence>
<sequence>MKFKEYLIQEHEHTLREDRFEAINNILVRLEYWFDSEKTFEERVHHLEKEIINAGGSQKFAMIVRHIPSVKHFILKHQDELSGDLAHVAHLL</sequence>
<comment type="caution">
    <text evidence="1">The sequence shown here is derived from an EMBL/GenBank/DDBJ whole genome shotgun (WGS) entry which is preliminary data.</text>
</comment>
<gene>
    <name evidence="1" type="ORF">LCGC14_1627170</name>
</gene>
<protein>
    <submittedName>
        <fullName evidence="1">Uncharacterized protein</fullName>
    </submittedName>
</protein>